<reference evidence="1 2" key="1">
    <citation type="submission" date="2020-02" db="EMBL/GenBank/DDBJ databases">
        <title>Draft genome sequence of Haematococcus lacustris strain NIES-144.</title>
        <authorList>
            <person name="Morimoto D."/>
            <person name="Nakagawa S."/>
            <person name="Yoshida T."/>
            <person name="Sawayama S."/>
        </authorList>
    </citation>
    <scope>NUCLEOTIDE SEQUENCE [LARGE SCALE GENOMIC DNA]</scope>
    <source>
        <strain evidence="1 2">NIES-144</strain>
    </source>
</reference>
<dbReference type="AlphaFoldDB" id="A0A699ZB41"/>
<accession>A0A699ZB41</accession>
<keyword evidence="2" id="KW-1185">Reference proteome</keyword>
<comment type="caution">
    <text evidence="1">The sequence shown here is derived from an EMBL/GenBank/DDBJ whole genome shotgun (WGS) entry which is preliminary data.</text>
</comment>
<dbReference type="Proteomes" id="UP000485058">
    <property type="component" value="Unassembled WGS sequence"/>
</dbReference>
<feature type="non-terminal residue" evidence="1">
    <location>
        <position position="94"/>
    </location>
</feature>
<evidence type="ECO:0000313" key="2">
    <source>
        <dbReference type="Proteomes" id="UP000485058"/>
    </source>
</evidence>
<dbReference type="EMBL" id="BLLF01000943">
    <property type="protein sequence ID" value="GFH16084.1"/>
    <property type="molecule type" value="Genomic_DNA"/>
</dbReference>
<evidence type="ECO:0000313" key="1">
    <source>
        <dbReference type="EMBL" id="GFH16084.1"/>
    </source>
</evidence>
<name>A0A699ZB41_HAELA</name>
<sequence length="94" mass="9933">MSPIMPFPSRDGLWATTLTTGLFPLETGSPEHPKSSLDTLRREWRIPRGHVNFTAAPRLEVEEGGPAARAAGPVAVGVELTKVTVLLGDGGGTE</sequence>
<organism evidence="1 2">
    <name type="scientific">Haematococcus lacustris</name>
    <name type="common">Green alga</name>
    <name type="synonym">Haematococcus pluvialis</name>
    <dbReference type="NCBI Taxonomy" id="44745"/>
    <lineage>
        <taxon>Eukaryota</taxon>
        <taxon>Viridiplantae</taxon>
        <taxon>Chlorophyta</taxon>
        <taxon>core chlorophytes</taxon>
        <taxon>Chlorophyceae</taxon>
        <taxon>CS clade</taxon>
        <taxon>Chlamydomonadales</taxon>
        <taxon>Haematococcaceae</taxon>
        <taxon>Haematococcus</taxon>
    </lineage>
</organism>
<protein>
    <submittedName>
        <fullName evidence="1">Uncharacterized protein</fullName>
    </submittedName>
</protein>
<gene>
    <name evidence="1" type="ORF">HaLaN_12436</name>
</gene>
<proteinExistence type="predicted"/>